<dbReference type="Proteomes" id="UP000828390">
    <property type="component" value="Unassembled WGS sequence"/>
</dbReference>
<name>A0A9D4KUV5_DREPO</name>
<protein>
    <submittedName>
        <fullName evidence="1">Uncharacterized protein</fullName>
    </submittedName>
</protein>
<organism evidence="1 2">
    <name type="scientific">Dreissena polymorpha</name>
    <name type="common">Zebra mussel</name>
    <name type="synonym">Mytilus polymorpha</name>
    <dbReference type="NCBI Taxonomy" id="45954"/>
    <lineage>
        <taxon>Eukaryota</taxon>
        <taxon>Metazoa</taxon>
        <taxon>Spiralia</taxon>
        <taxon>Lophotrochozoa</taxon>
        <taxon>Mollusca</taxon>
        <taxon>Bivalvia</taxon>
        <taxon>Autobranchia</taxon>
        <taxon>Heteroconchia</taxon>
        <taxon>Euheterodonta</taxon>
        <taxon>Imparidentia</taxon>
        <taxon>Neoheterodontei</taxon>
        <taxon>Myida</taxon>
        <taxon>Dreissenoidea</taxon>
        <taxon>Dreissenidae</taxon>
        <taxon>Dreissena</taxon>
    </lineage>
</organism>
<gene>
    <name evidence="1" type="ORF">DPMN_087889</name>
</gene>
<evidence type="ECO:0000313" key="2">
    <source>
        <dbReference type="Proteomes" id="UP000828390"/>
    </source>
</evidence>
<evidence type="ECO:0000313" key="1">
    <source>
        <dbReference type="EMBL" id="KAH3845607.1"/>
    </source>
</evidence>
<sequence length="70" mass="7917">MQHTLYQRCCIVVVLRTAYTEVGVLLDVLNIAKEKKYMVLTHVQQDTSEPKSAVQLLAKKKVNIGSMLID</sequence>
<dbReference type="EMBL" id="JAIWYP010000003">
    <property type="protein sequence ID" value="KAH3845607.1"/>
    <property type="molecule type" value="Genomic_DNA"/>
</dbReference>
<reference evidence="1" key="1">
    <citation type="journal article" date="2019" name="bioRxiv">
        <title>The Genome of the Zebra Mussel, Dreissena polymorpha: A Resource for Invasive Species Research.</title>
        <authorList>
            <person name="McCartney M.A."/>
            <person name="Auch B."/>
            <person name="Kono T."/>
            <person name="Mallez S."/>
            <person name="Zhang Y."/>
            <person name="Obille A."/>
            <person name="Becker A."/>
            <person name="Abrahante J.E."/>
            <person name="Garbe J."/>
            <person name="Badalamenti J.P."/>
            <person name="Herman A."/>
            <person name="Mangelson H."/>
            <person name="Liachko I."/>
            <person name="Sullivan S."/>
            <person name="Sone E.D."/>
            <person name="Koren S."/>
            <person name="Silverstein K.A.T."/>
            <person name="Beckman K.B."/>
            <person name="Gohl D.M."/>
        </authorList>
    </citation>
    <scope>NUCLEOTIDE SEQUENCE</scope>
    <source>
        <strain evidence="1">Duluth1</strain>
        <tissue evidence="1">Whole animal</tissue>
    </source>
</reference>
<keyword evidence="2" id="KW-1185">Reference proteome</keyword>
<reference evidence="1" key="2">
    <citation type="submission" date="2020-11" db="EMBL/GenBank/DDBJ databases">
        <authorList>
            <person name="McCartney M.A."/>
            <person name="Auch B."/>
            <person name="Kono T."/>
            <person name="Mallez S."/>
            <person name="Becker A."/>
            <person name="Gohl D.M."/>
            <person name="Silverstein K.A.T."/>
            <person name="Koren S."/>
            <person name="Bechman K.B."/>
            <person name="Herman A."/>
            <person name="Abrahante J.E."/>
            <person name="Garbe J."/>
        </authorList>
    </citation>
    <scope>NUCLEOTIDE SEQUENCE</scope>
    <source>
        <strain evidence="1">Duluth1</strain>
        <tissue evidence="1">Whole animal</tissue>
    </source>
</reference>
<dbReference type="AlphaFoldDB" id="A0A9D4KUV5"/>
<comment type="caution">
    <text evidence="1">The sequence shown here is derived from an EMBL/GenBank/DDBJ whole genome shotgun (WGS) entry which is preliminary data.</text>
</comment>
<proteinExistence type="predicted"/>
<accession>A0A9D4KUV5</accession>